<gene>
    <name evidence="9" type="ORF">CBYS24578_00009758</name>
</gene>
<evidence type="ECO:0000256" key="4">
    <source>
        <dbReference type="ARBA" id="ARBA00022989"/>
    </source>
</evidence>
<dbReference type="PANTHER" id="PTHR22950">
    <property type="entry name" value="AMINO ACID TRANSPORTER"/>
    <property type="match status" value="1"/>
</dbReference>
<accession>A0A9N9Y9V8</accession>
<name>A0A9N9Y9V8_9HYPO</name>
<organism evidence="9 10">
    <name type="scientific">Clonostachys byssicola</name>
    <dbReference type="NCBI Taxonomy" id="160290"/>
    <lineage>
        <taxon>Eukaryota</taxon>
        <taxon>Fungi</taxon>
        <taxon>Dikarya</taxon>
        <taxon>Ascomycota</taxon>
        <taxon>Pezizomycotina</taxon>
        <taxon>Sordariomycetes</taxon>
        <taxon>Hypocreomycetidae</taxon>
        <taxon>Hypocreales</taxon>
        <taxon>Bionectriaceae</taxon>
        <taxon>Clonostachys</taxon>
    </lineage>
</organism>
<dbReference type="InterPro" id="IPR013057">
    <property type="entry name" value="AA_transpt_TM"/>
</dbReference>
<dbReference type="Gene3D" id="1.20.1740.10">
    <property type="entry name" value="Amino acid/polyamine transporter I"/>
    <property type="match status" value="1"/>
</dbReference>
<dbReference type="OrthoDB" id="40134at2759"/>
<feature type="compositionally biased region" description="Basic and acidic residues" evidence="6">
    <location>
        <begin position="11"/>
        <end position="23"/>
    </location>
</feature>
<dbReference type="FunFam" id="1.20.1740.10:FF:000039">
    <property type="entry name" value="Neutral amino acid transporter (Eurofung)"/>
    <property type="match status" value="1"/>
</dbReference>
<dbReference type="EMBL" id="CABFNO020001565">
    <property type="protein sequence ID" value="CAH0003688.1"/>
    <property type="molecule type" value="Genomic_DNA"/>
</dbReference>
<feature type="transmembrane region" description="Helical" evidence="7">
    <location>
        <begin position="125"/>
        <end position="155"/>
    </location>
</feature>
<feature type="transmembrane region" description="Helical" evidence="7">
    <location>
        <begin position="241"/>
        <end position="262"/>
    </location>
</feature>
<evidence type="ECO:0000256" key="2">
    <source>
        <dbReference type="ARBA" id="ARBA00008066"/>
    </source>
</evidence>
<feature type="domain" description="Amino acid transporter transmembrane" evidence="8">
    <location>
        <begin position="46"/>
        <end position="449"/>
    </location>
</feature>
<protein>
    <recommendedName>
        <fullName evidence="8">Amino acid transporter transmembrane domain-containing protein</fullName>
    </recommendedName>
</protein>
<feature type="transmembrane region" description="Helical" evidence="7">
    <location>
        <begin position="192"/>
        <end position="211"/>
    </location>
</feature>
<feature type="transmembrane region" description="Helical" evidence="7">
    <location>
        <begin position="421"/>
        <end position="442"/>
    </location>
</feature>
<evidence type="ECO:0000256" key="3">
    <source>
        <dbReference type="ARBA" id="ARBA00022692"/>
    </source>
</evidence>
<feature type="region of interest" description="Disordered" evidence="6">
    <location>
        <begin position="1"/>
        <end position="23"/>
    </location>
</feature>
<keyword evidence="3 7" id="KW-0812">Transmembrane</keyword>
<dbReference type="Pfam" id="PF01490">
    <property type="entry name" value="Aa_trans"/>
    <property type="match status" value="1"/>
</dbReference>
<dbReference type="GO" id="GO:0016020">
    <property type="term" value="C:membrane"/>
    <property type="evidence" value="ECO:0007669"/>
    <property type="project" value="UniProtKB-SubCell"/>
</dbReference>
<evidence type="ECO:0000256" key="1">
    <source>
        <dbReference type="ARBA" id="ARBA00004141"/>
    </source>
</evidence>
<feature type="transmembrane region" description="Helical" evidence="7">
    <location>
        <begin position="274"/>
        <end position="296"/>
    </location>
</feature>
<feature type="transmembrane region" description="Helical" evidence="7">
    <location>
        <begin position="161"/>
        <end position="180"/>
    </location>
</feature>
<keyword evidence="5 7" id="KW-0472">Membrane</keyword>
<proteinExistence type="inferred from homology"/>
<reference evidence="10" key="1">
    <citation type="submission" date="2019-06" db="EMBL/GenBank/DDBJ databases">
        <authorList>
            <person name="Broberg M."/>
        </authorList>
    </citation>
    <scope>NUCLEOTIDE SEQUENCE [LARGE SCALE GENOMIC DNA]</scope>
</reference>
<evidence type="ECO:0000256" key="6">
    <source>
        <dbReference type="SAM" id="MobiDB-lite"/>
    </source>
</evidence>
<dbReference type="GO" id="GO:0015179">
    <property type="term" value="F:L-amino acid transmembrane transporter activity"/>
    <property type="evidence" value="ECO:0007669"/>
    <property type="project" value="TreeGrafter"/>
</dbReference>
<feature type="transmembrane region" description="Helical" evidence="7">
    <location>
        <begin position="73"/>
        <end position="97"/>
    </location>
</feature>
<dbReference type="PANTHER" id="PTHR22950:SF683">
    <property type="entry name" value="AMINO ACID TRANSPORTER (EUROFUNG)"/>
    <property type="match status" value="1"/>
</dbReference>
<keyword evidence="10" id="KW-1185">Reference proteome</keyword>
<sequence>MAKPDPNEFDQAERTPSKIGESHEQGITHDAVFGDITKDGPNYRDIGMLGTAVLMIKSQIGLGVLSIPFTLHALGMVPGVLIIIAIALMTCWSNYVIGIFKQRHPEVYSIDDAAGLMFGRIGKELFAALFCLFLLTTNQVFTFCCGSALLSLSIALNALSLHGACTAVFVVVAAIVAFLFGSIQTLSRISWLAWVGTVSILTAILTVSIAVSRQDRPAAAPTTGEFHSDYRIISSPSFTDAVAAISSIVFSYAGVPAFFNIASEMKDVRHYNKALTICVLFLTGVYLVIGILVYYYCGSYVASPAPGSAGPLVKRVAYGLAFPGLMVSCILPNHYTAKYLFVRFLRDSKHLTANTFTHWAVWLSCTGGVALLAYIIASAIPIFGNLISLIGALMGTILSFQPYGCMWLYDNWSDGKANPTWWWRMMVCWSVFIIAIGSFLMVSGTYASIVAIIDGFKADGGTRPWSCADNSGST</sequence>
<evidence type="ECO:0000313" key="10">
    <source>
        <dbReference type="Proteomes" id="UP000754883"/>
    </source>
</evidence>
<dbReference type="Proteomes" id="UP000754883">
    <property type="component" value="Unassembled WGS sequence"/>
</dbReference>
<reference evidence="9 10" key="2">
    <citation type="submission" date="2021-10" db="EMBL/GenBank/DDBJ databases">
        <authorList>
            <person name="Piombo E."/>
        </authorList>
    </citation>
    <scope>NUCLEOTIDE SEQUENCE [LARGE SCALE GENOMIC DNA]</scope>
</reference>
<evidence type="ECO:0000256" key="5">
    <source>
        <dbReference type="ARBA" id="ARBA00023136"/>
    </source>
</evidence>
<comment type="similarity">
    <text evidence="2">Belongs to the amino acid/polyamine transporter 2 family.</text>
</comment>
<comment type="subcellular location">
    <subcellularLocation>
        <location evidence="1">Membrane</location>
        <topology evidence="1">Multi-pass membrane protein</topology>
    </subcellularLocation>
</comment>
<dbReference type="AlphaFoldDB" id="A0A9N9Y9V8"/>
<evidence type="ECO:0000313" key="9">
    <source>
        <dbReference type="EMBL" id="CAH0003688.1"/>
    </source>
</evidence>
<feature type="transmembrane region" description="Helical" evidence="7">
    <location>
        <begin position="386"/>
        <end position="409"/>
    </location>
</feature>
<keyword evidence="4 7" id="KW-1133">Transmembrane helix</keyword>
<feature type="transmembrane region" description="Helical" evidence="7">
    <location>
        <begin position="316"/>
        <end position="335"/>
    </location>
</feature>
<evidence type="ECO:0000259" key="8">
    <source>
        <dbReference type="Pfam" id="PF01490"/>
    </source>
</evidence>
<feature type="transmembrane region" description="Helical" evidence="7">
    <location>
        <begin position="356"/>
        <end position="380"/>
    </location>
</feature>
<comment type="caution">
    <text evidence="9">The sequence shown here is derived from an EMBL/GenBank/DDBJ whole genome shotgun (WGS) entry which is preliminary data.</text>
</comment>
<feature type="transmembrane region" description="Helical" evidence="7">
    <location>
        <begin position="46"/>
        <end position="67"/>
    </location>
</feature>
<evidence type="ECO:0000256" key="7">
    <source>
        <dbReference type="SAM" id="Phobius"/>
    </source>
</evidence>